<evidence type="ECO:0000259" key="1">
    <source>
        <dbReference type="Pfam" id="PF07238"/>
    </source>
</evidence>
<sequence>MLEKRRAERLPFMMTLRVESLYKQNNEVIDDIKEDLEITDISKTGIGFSSHVEMPLGYYFNANIQLEEEKHFFSVLKIIRKNDGKGEFHYGCEFVGLADILSSAVDEYKEDKNL</sequence>
<evidence type="ECO:0000313" key="3">
    <source>
        <dbReference type="Proteomes" id="UP001321786"/>
    </source>
</evidence>
<proteinExistence type="predicted"/>
<accession>A0AAU9E644</accession>
<dbReference type="Proteomes" id="UP001321786">
    <property type="component" value="Chromosome"/>
</dbReference>
<dbReference type="InterPro" id="IPR009875">
    <property type="entry name" value="PilZ_domain"/>
</dbReference>
<dbReference type="Gene3D" id="2.40.10.220">
    <property type="entry name" value="predicted glycosyltransferase like domains"/>
    <property type="match status" value="1"/>
</dbReference>
<dbReference type="AlphaFoldDB" id="A0AAU9E644"/>
<dbReference type="GO" id="GO:0035438">
    <property type="term" value="F:cyclic-di-GMP binding"/>
    <property type="evidence" value="ECO:0007669"/>
    <property type="project" value="InterPro"/>
</dbReference>
<feature type="domain" description="PilZ" evidence="1">
    <location>
        <begin position="3"/>
        <end position="102"/>
    </location>
</feature>
<organism evidence="2 3">
    <name type="scientific">Helicovermis profundi</name>
    <dbReference type="NCBI Taxonomy" id="3065157"/>
    <lineage>
        <taxon>Bacteria</taxon>
        <taxon>Bacillati</taxon>
        <taxon>Bacillota</taxon>
        <taxon>Clostridia</taxon>
        <taxon>Helicovermis</taxon>
    </lineage>
</organism>
<protein>
    <recommendedName>
        <fullName evidence="1">PilZ domain-containing protein</fullName>
    </recommendedName>
</protein>
<dbReference type="RefSeq" id="WP_338536445.1">
    <property type="nucleotide sequence ID" value="NZ_AP028654.1"/>
</dbReference>
<dbReference type="EMBL" id="AP028654">
    <property type="protein sequence ID" value="BEP28102.1"/>
    <property type="molecule type" value="Genomic_DNA"/>
</dbReference>
<gene>
    <name evidence="2" type="ORF">HLPR_04330</name>
</gene>
<reference evidence="2 3" key="1">
    <citation type="submission" date="2023-08" db="EMBL/GenBank/DDBJ databases">
        <title>Helicovermis profunda gen. nov., sp. nov., a novel mesophilic, fermentative bacterium within the Bacillota from a deep-sea hydrothermal vent chimney.</title>
        <authorList>
            <person name="Miyazaki U."/>
            <person name="Mizutani D."/>
            <person name="Hashimoto Y."/>
            <person name="Tame A."/>
            <person name="Sawayama S."/>
            <person name="Miyazaki J."/>
            <person name="Takai K."/>
            <person name="Nakagawa S."/>
        </authorList>
    </citation>
    <scope>NUCLEOTIDE SEQUENCE [LARGE SCALE GENOMIC DNA]</scope>
    <source>
        <strain evidence="2 3">S502</strain>
    </source>
</reference>
<dbReference type="Pfam" id="PF07238">
    <property type="entry name" value="PilZ"/>
    <property type="match status" value="1"/>
</dbReference>
<evidence type="ECO:0000313" key="2">
    <source>
        <dbReference type="EMBL" id="BEP28102.1"/>
    </source>
</evidence>
<name>A0AAU9E644_9FIRM</name>
<dbReference type="KEGG" id="hprf:HLPR_04330"/>
<keyword evidence="3" id="KW-1185">Reference proteome</keyword>